<sequence>MSRLWDYIPGCIKDDREYNNPRGSGLVIVPLSEATAEGRKLFEQREAVGHGVIQEQLLMQALGKLKSALESNDPSVASHLYLVYSTTDEGGIVRDEEQTLIGAFTRARDVLAPTPNGLGTWRDESGENIVPDGLGLEGLVRNGYRNVGEIVPDGVEWTRVMDAYSEARASAGLTYYVKDHEGNLLNGGKPFSSIREFVREVNGESQTGLTKLQEEITRNGLGATRGGKPEWKNPDKTKHGEATWTDVNDIEYTIRSSPFLD</sequence>
<organism evidence="1 2">
    <name type="scientific">Thalassiosira oceanica</name>
    <name type="common">Marine diatom</name>
    <dbReference type="NCBI Taxonomy" id="159749"/>
    <lineage>
        <taxon>Eukaryota</taxon>
        <taxon>Sar</taxon>
        <taxon>Stramenopiles</taxon>
        <taxon>Ochrophyta</taxon>
        <taxon>Bacillariophyta</taxon>
        <taxon>Coscinodiscophyceae</taxon>
        <taxon>Thalassiosirophycidae</taxon>
        <taxon>Thalassiosirales</taxon>
        <taxon>Thalassiosiraceae</taxon>
        <taxon>Thalassiosira</taxon>
    </lineage>
</organism>
<dbReference type="AlphaFoldDB" id="K0TR44"/>
<evidence type="ECO:0000313" key="1">
    <source>
        <dbReference type="EMBL" id="EJK77152.1"/>
    </source>
</evidence>
<reference evidence="1 2" key="1">
    <citation type="journal article" date="2012" name="Genome Biol.">
        <title>Genome and low-iron response of an oceanic diatom adapted to chronic iron limitation.</title>
        <authorList>
            <person name="Lommer M."/>
            <person name="Specht M."/>
            <person name="Roy A.S."/>
            <person name="Kraemer L."/>
            <person name="Andreson R."/>
            <person name="Gutowska M.A."/>
            <person name="Wolf J."/>
            <person name="Bergner S.V."/>
            <person name="Schilhabel M.B."/>
            <person name="Klostermeier U.C."/>
            <person name="Beiko R.G."/>
            <person name="Rosenstiel P."/>
            <person name="Hippler M."/>
            <person name="Laroche J."/>
        </authorList>
    </citation>
    <scope>NUCLEOTIDE SEQUENCE [LARGE SCALE GENOMIC DNA]</scope>
    <source>
        <strain evidence="1 2">CCMP1005</strain>
    </source>
</reference>
<proteinExistence type="predicted"/>
<evidence type="ECO:0000313" key="2">
    <source>
        <dbReference type="Proteomes" id="UP000266841"/>
    </source>
</evidence>
<dbReference type="EMBL" id="AGNL01001244">
    <property type="protein sequence ID" value="EJK77152.1"/>
    <property type="molecule type" value="Genomic_DNA"/>
</dbReference>
<protein>
    <submittedName>
        <fullName evidence="1">Uncharacterized protein</fullName>
    </submittedName>
</protein>
<keyword evidence="2" id="KW-1185">Reference proteome</keyword>
<name>K0TR44_THAOC</name>
<dbReference type="Proteomes" id="UP000266841">
    <property type="component" value="Unassembled WGS sequence"/>
</dbReference>
<comment type="caution">
    <text evidence="1">The sequence shown here is derived from an EMBL/GenBank/DDBJ whole genome shotgun (WGS) entry which is preliminary data.</text>
</comment>
<gene>
    <name evidence="1" type="ORF">THAOC_01034</name>
</gene>
<accession>K0TR44</accession>